<dbReference type="PhylomeDB" id="Q55992"/>
<dbReference type="SUPFAM" id="SSF52980">
    <property type="entry name" value="Restriction endonuclease-like"/>
    <property type="match status" value="1"/>
</dbReference>
<dbReference type="PANTHER" id="PTHR34107">
    <property type="entry name" value="SLL0198 PROTEIN-RELATED"/>
    <property type="match status" value="1"/>
</dbReference>
<dbReference type="eggNOG" id="COG4636">
    <property type="taxonomic scope" value="Bacteria"/>
</dbReference>
<dbReference type="STRING" id="1148.gene:10500279"/>
<dbReference type="Gene3D" id="3.90.1570.10">
    <property type="entry name" value="tt1808, chain A"/>
    <property type="match status" value="1"/>
</dbReference>
<evidence type="ECO:0000313" key="2">
    <source>
        <dbReference type="EMBL" id="BAA10775.1"/>
    </source>
</evidence>
<dbReference type="Proteomes" id="UP000001425">
    <property type="component" value="Chromosome"/>
</dbReference>
<dbReference type="EMBL" id="BA000022">
    <property type="protein sequence ID" value="BAA10775.1"/>
    <property type="molecule type" value="Genomic_DNA"/>
</dbReference>
<dbReference type="KEGG" id="syn:sll0740"/>
<dbReference type="AlphaFoldDB" id="Q55992"/>
<organism evidence="2 3">
    <name type="scientific">Synechocystis sp. (strain ATCC 27184 / PCC 6803 / Kazusa)</name>
    <dbReference type="NCBI Taxonomy" id="1111708"/>
    <lineage>
        <taxon>Bacteria</taxon>
        <taxon>Bacillati</taxon>
        <taxon>Cyanobacteriota</taxon>
        <taxon>Cyanophyceae</taxon>
        <taxon>Synechococcales</taxon>
        <taxon>Merismopediaceae</taxon>
        <taxon>Synechocystis</taxon>
    </lineage>
</organism>
<dbReference type="EnsemblBacteria" id="BAA10775">
    <property type="protein sequence ID" value="BAA10775"/>
    <property type="gene ID" value="BAA10775"/>
</dbReference>
<reference evidence="2 3" key="2">
    <citation type="journal article" date="1996" name="DNA Res.">
        <title>Sequence analysis of the genome of the unicellular cyanobacterium Synechocystis sp. strain PCC6803. II. Sequence determination of the entire genome and assignment of potential protein-coding regions.</title>
        <authorList>
            <person name="Kaneko T."/>
            <person name="Sato S."/>
            <person name="Kotani H."/>
            <person name="Tanaka A."/>
            <person name="Asamizu E."/>
            <person name="Nakamura Y."/>
            <person name="Miyajima N."/>
            <person name="Hirosawa M."/>
            <person name="Sugiura M."/>
            <person name="Sasamoto S."/>
            <person name="Kimura T."/>
            <person name="Hosouchi T."/>
            <person name="Matsuno A."/>
            <person name="Muraki A."/>
            <person name="Nakazaki N."/>
            <person name="Naruo K."/>
            <person name="Okumura S."/>
            <person name="Shimpo S."/>
            <person name="Takeuchi C."/>
            <person name="Wada T."/>
            <person name="Watanabe A."/>
            <person name="Yamada M."/>
            <person name="Yasuda M."/>
            <person name="Tabata S."/>
        </authorList>
    </citation>
    <scope>NUCLEOTIDE SEQUENCE [LARGE SCALE GENOMIC DNA]</scope>
    <source>
        <strain evidence="3">ATCC 27184 / PCC 6803 / Kazusa</strain>
    </source>
</reference>
<dbReference type="PIR" id="S77083">
    <property type="entry name" value="S77083"/>
</dbReference>
<dbReference type="IntAct" id="Q55992">
    <property type="interactions" value="1"/>
</dbReference>
<evidence type="ECO:0000313" key="3">
    <source>
        <dbReference type="Proteomes" id="UP000001425"/>
    </source>
</evidence>
<dbReference type="CDD" id="cd06260">
    <property type="entry name" value="DUF820-like"/>
    <property type="match status" value="1"/>
</dbReference>
<dbReference type="InterPro" id="IPR008538">
    <property type="entry name" value="Uma2"/>
</dbReference>
<dbReference type="InParanoid" id="Q55992"/>
<dbReference type="InterPro" id="IPR011335">
    <property type="entry name" value="Restrct_endonuc-II-like"/>
</dbReference>
<protein>
    <submittedName>
        <fullName evidence="2">Sll0740 protein</fullName>
    </submittedName>
</protein>
<gene>
    <name evidence="2" type="ordered locus">sll0740</name>
</gene>
<proteinExistence type="predicted"/>
<name>Q55992_SYNY3</name>
<evidence type="ECO:0000259" key="1">
    <source>
        <dbReference type="Pfam" id="PF05685"/>
    </source>
</evidence>
<dbReference type="InterPro" id="IPR012296">
    <property type="entry name" value="Nuclease_put_TT1808"/>
</dbReference>
<dbReference type="PANTHER" id="PTHR34107:SF7">
    <property type="entry name" value="SLR2092 PROTEIN"/>
    <property type="match status" value="1"/>
</dbReference>
<reference evidence="2 3" key="1">
    <citation type="journal article" date="1995" name="DNA Res.">
        <title>Sequence analysis of the genome of the unicellular cyanobacterium Synechocystis sp. strain PCC6803. I. Sequence features in the 1 Mb region from map positions 64% to 92% of the genome.</title>
        <authorList>
            <person name="Kaneko T."/>
            <person name="Tanaka A."/>
            <person name="Sato S."/>
            <person name="Kotani H."/>
            <person name="Sazuka T."/>
            <person name="Miyajima N."/>
            <person name="Sugiura M."/>
            <person name="Tabata S."/>
        </authorList>
    </citation>
    <scope>NUCLEOTIDE SEQUENCE [LARGE SCALE GENOMIC DNA]</scope>
    <source>
        <strain evidence="3">ATCC 27184 / PCC 6803 / Kazusa</strain>
    </source>
</reference>
<dbReference type="Pfam" id="PF05685">
    <property type="entry name" value="Uma2"/>
    <property type="match status" value="1"/>
</dbReference>
<feature type="domain" description="Putative restriction endonuclease" evidence="1">
    <location>
        <begin position="61"/>
        <end position="231"/>
    </location>
</feature>
<accession>Q55992</accession>
<keyword evidence="3" id="KW-1185">Reference proteome</keyword>
<dbReference type="PaxDb" id="1148-1006619"/>
<sequence length="235" mass="26987">MAKRRSTQKLLLCHRKSILKTTQRSQSLDVKLEACACPPMIGRTIMSPLKIKMDSLKLSDEQFYKLCQNNSDLRFERTYQGDLVIMPPTGGETGEKNSEINYQLRHWNKQYQLGKVFDSSTGFKLPNGADKSPDAAWISLEKWTALTQEEKQGFVPLCPDFVIELRSPSDNLKPLQEKMQEYLENGTRLGWLINRQSKEVEIYRQGQGMEVVKNPSNLSGENVLPMFVLDLDLIW</sequence>